<dbReference type="GO" id="GO:0007165">
    <property type="term" value="P:signal transduction"/>
    <property type="evidence" value="ECO:0007669"/>
    <property type="project" value="TreeGrafter"/>
</dbReference>
<dbReference type="Gene3D" id="2.30.42.10">
    <property type="match status" value="1"/>
</dbReference>
<dbReference type="Gene3D" id="3.30.750.44">
    <property type="match status" value="1"/>
</dbReference>
<dbReference type="InterPro" id="IPR002477">
    <property type="entry name" value="Peptidoglycan-bd-like"/>
</dbReference>
<dbReference type="SMART" id="SM00245">
    <property type="entry name" value="TSPc"/>
    <property type="match status" value="1"/>
</dbReference>
<dbReference type="GO" id="GO:0030288">
    <property type="term" value="C:outer membrane-bounded periplasmic space"/>
    <property type="evidence" value="ECO:0007669"/>
    <property type="project" value="TreeGrafter"/>
</dbReference>
<dbReference type="InterPro" id="IPR005151">
    <property type="entry name" value="Tail-specific_protease"/>
</dbReference>
<evidence type="ECO:0000256" key="3">
    <source>
        <dbReference type="ARBA" id="ARBA00022801"/>
    </source>
</evidence>
<dbReference type="Pfam" id="PF01471">
    <property type="entry name" value="PG_binding_1"/>
    <property type="match status" value="1"/>
</dbReference>
<dbReference type="Pfam" id="PF17820">
    <property type="entry name" value="PDZ_6"/>
    <property type="match status" value="1"/>
</dbReference>
<evidence type="ECO:0000256" key="1">
    <source>
        <dbReference type="ARBA" id="ARBA00009179"/>
    </source>
</evidence>
<keyword evidence="8" id="KW-1185">Reference proteome</keyword>
<dbReference type="InterPro" id="IPR029045">
    <property type="entry name" value="ClpP/crotonase-like_dom_sf"/>
</dbReference>
<dbReference type="SUPFAM" id="SSF52096">
    <property type="entry name" value="ClpP/crotonase"/>
    <property type="match status" value="1"/>
</dbReference>
<name>A0A1T5K3D4_9FIRM</name>
<dbReference type="GO" id="GO:0004175">
    <property type="term" value="F:endopeptidase activity"/>
    <property type="evidence" value="ECO:0007669"/>
    <property type="project" value="TreeGrafter"/>
</dbReference>
<keyword evidence="4 5" id="KW-0720">Serine protease</keyword>
<comment type="similarity">
    <text evidence="1 5">Belongs to the peptidase S41A family.</text>
</comment>
<dbReference type="OrthoDB" id="9812068at2"/>
<keyword evidence="2 5" id="KW-0645">Protease</keyword>
<feature type="domain" description="PDZ" evidence="6">
    <location>
        <begin position="89"/>
        <end position="157"/>
    </location>
</feature>
<dbReference type="Proteomes" id="UP000190285">
    <property type="component" value="Unassembled WGS sequence"/>
</dbReference>
<dbReference type="InterPro" id="IPR041489">
    <property type="entry name" value="PDZ_6"/>
</dbReference>
<dbReference type="EMBL" id="FUZT01000003">
    <property type="protein sequence ID" value="SKC58206.1"/>
    <property type="molecule type" value="Genomic_DNA"/>
</dbReference>
<keyword evidence="3 5" id="KW-0378">Hydrolase</keyword>
<evidence type="ECO:0000256" key="2">
    <source>
        <dbReference type="ARBA" id="ARBA00022670"/>
    </source>
</evidence>
<dbReference type="SMART" id="SM00228">
    <property type="entry name" value="PDZ"/>
    <property type="match status" value="1"/>
</dbReference>
<dbReference type="SUPFAM" id="SSF50156">
    <property type="entry name" value="PDZ domain-like"/>
    <property type="match status" value="1"/>
</dbReference>
<dbReference type="InterPro" id="IPR001478">
    <property type="entry name" value="PDZ"/>
</dbReference>
<reference evidence="7 8" key="1">
    <citation type="submission" date="2017-02" db="EMBL/GenBank/DDBJ databases">
        <authorList>
            <person name="Peterson S.W."/>
        </authorList>
    </citation>
    <scope>NUCLEOTIDE SEQUENCE [LARGE SCALE GENOMIC DNA]</scope>
    <source>
        <strain evidence="7 8">M1</strain>
    </source>
</reference>
<dbReference type="CDD" id="cd06782">
    <property type="entry name" value="cpPDZ_CPP-like"/>
    <property type="match status" value="1"/>
</dbReference>
<dbReference type="FunFam" id="2.30.42.10:FF:000063">
    <property type="entry name" value="Peptidase, S41 family"/>
    <property type="match status" value="1"/>
</dbReference>
<protein>
    <submittedName>
        <fullName evidence="7">Carboxyl-terminal processing protease</fullName>
    </submittedName>
</protein>
<dbReference type="Gene3D" id="1.10.101.10">
    <property type="entry name" value="PGBD-like superfamily/PGBD"/>
    <property type="match status" value="1"/>
</dbReference>
<dbReference type="Gene3D" id="3.90.226.10">
    <property type="entry name" value="2-enoyl-CoA Hydratase, Chain A, domain 1"/>
    <property type="match status" value="1"/>
</dbReference>
<dbReference type="InterPro" id="IPR036034">
    <property type="entry name" value="PDZ_sf"/>
</dbReference>
<evidence type="ECO:0000256" key="5">
    <source>
        <dbReference type="RuleBase" id="RU004404"/>
    </source>
</evidence>
<evidence type="ECO:0000256" key="4">
    <source>
        <dbReference type="ARBA" id="ARBA00022825"/>
    </source>
</evidence>
<dbReference type="GO" id="GO:0008236">
    <property type="term" value="F:serine-type peptidase activity"/>
    <property type="evidence" value="ECO:0007669"/>
    <property type="project" value="UniProtKB-KW"/>
</dbReference>
<organism evidence="7 8">
    <name type="scientific">Maledivibacter halophilus</name>
    <dbReference type="NCBI Taxonomy" id="36842"/>
    <lineage>
        <taxon>Bacteria</taxon>
        <taxon>Bacillati</taxon>
        <taxon>Bacillota</taxon>
        <taxon>Clostridia</taxon>
        <taxon>Peptostreptococcales</taxon>
        <taxon>Caminicellaceae</taxon>
        <taxon>Maledivibacter</taxon>
    </lineage>
</organism>
<dbReference type="PROSITE" id="PS50106">
    <property type="entry name" value="PDZ"/>
    <property type="match status" value="1"/>
</dbReference>
<evidence type="ECO:0000313" key="8">
    <source>
        <dbReference type="Proteomes" id="UP000190285"/>
    </source>
</evidence>
<dbReference type="PANTHER" id="PTHR32060">
    <property type="entry name" value="TAIL-SPECIFIC PROTEASE"/>
    <property type="match status" value="1"/>
</dbReference>
<dbReference type="InterPro" id="IPR036366">
    <property type="entry name" value="PGBDSf"/>
</dbReference>
<proteinExistence type="inferred from homology"/>
<dbReference type="GO" id="GO:0006508">
    <property type="term" value="P:proteolysis"/>
    <property type="evidence" value="ECO:0007669"/>
    <property type="project" value="UniProtKB-KW"/>
</dbReference>
<sequence>MFRSMKFKKISIALVVIIALLATGLSYANKVSEESLSLNDRLNYLGGMVRFVQEKYKYDVTEEELMEAAYNGLFDALDVHSTYFSPDDYEDFNVDSSGTYAGIGISVGVRNEKITIIAPIKGTPGEKAGLKSGDIIKSVDGVDVSNANIQKAIKLMRGKEGTKVSIGISRGNNPQILYFDIERAIVEVNPVEYEVIEDNIGYIKITTFNENTYENMKKALDDLLAKNVKGFIVDVRDNPGGILGEVEKVADYFVPKDEPIVHIEFKGDLKNTYKAKREKIDKPLVVLVNGGSASASEIFAGAVKTTNSGTIIGTQTYGKGTVQTVASLSNGGGIKITIAEYLTSDKSKIDGIGVTPDIVIKNVSEEDNKDIPQFVPMIEDVNPKLGDKGLNIYGAQQRLKFIGYEVEITGIMDEETIEAIKQFQRAQEISPSGQLDFPTREKMNQKVLRVYSNGTEDLQLEKAIEVVGK</sequence>
<dbReference type="STRING" id="36842.SAMN02194393_01589"/>
<evidence type="ECO:0000259" key="6">
    <source>
        <dbReference type="PROSITE" id="PS50106"/>
    </source>
</evidence>
<dbReference type="Pfam" id="PF03572">
    <property type="entry name" value="Peptidase_S41"/>
    <property type="match status" value="1"/>
</dbReference>
<dbReference type="NCBIfam" id="TIGR00225">
    <property type="entry name" value="prc"/>
    <property type="match status" value="1"/>
</dbReference>
<gene>
    <name evidence="7" type="ORF">SAMN02194393_01589</name>
</gene>
<evidence type="ECO:0000313" key="7">
    <source>
        <dbReference type="EMBL" id="SKC58206.1"/>
    </source>
</evidence>
<dbReference type="PANTHER" id="PTHR32060:SF22">
    <property type="entry name" value="CARBOXYL-TERMINAL-PROCESSING PEPTIDASE 3, CHLOROPLASTIC"/>
    <property type="match status" value="1"/>
</dbReference>
<dbReference type="RefSeq" id="WP_079490681.1">
    <property type="nucleotide sequence ID" value="NZ_FUZT01000003.1"/>
</dbReference>
<dbReference type="InterPro" id="IPR004447">
    <property type="entry name" value="Peptidase_S41A"/>
</dbReference>
<accession>A0A1T5K3D4</accession>
<dbReference type="CDD" id="cd07560">
    <property type="entry name" value="Peptidase_S41_CPP"/>
    <property type="match status" value="1"/>
</dbReference>
<dbReference type="SUPFAM" id="SSF47090">
    <property type="entry name" value="PGBD-like"/>
    <property type="match status" value="1"/>
</dbReference>
<dbReference type="AlphaFoldDB" id="A0A1T5K3D4"/>
<dbReference type="InterPro" id="IPR036365">
    <property type="entry name" value="PGBD-like_sf"/>
</dbReference>